<reference evidence="1 2" key="1">
    <citation type="submission" date="2021-06" db="EMBL/GenBank/DDBJ databases">
        <title>Caerostris extrusa draft genome.</title>
        <authorList>
            <person name="Kono N."/>
            <person name="Arakawa K."/>
        </authorList>
    </citation>
    <scope>NUCLEOTIDE SEQUENCE [LARGE SCALE GENOMIC DNA]</scope>
</reference>
<dbReference type="EMBL" id="BPLR01002174">
    <property type="protein sequence ID" value="GIX70935.1"/>
    <property type="molecule type" value="Genomic_DNA"/>
</dbReference>
<comment type="caution">
    <text evidence="1">The sequence shown here is derived from an EMBL/GenBank/DDBJ whole genome shotgun (WGS) entry which is preliminary data.</text>
</comment>
<accession>A0AAV4MGG5</accession>
<evidence type="ECO:0000313" key="2">
    <source>
        <dbReference type="Proteomes" id="UP001054945"/>
    </source>
</evidence>
<keyword evidence="2" id="KW-1185">Reference proteome</keyword>
<dbReference type="Proteomes" id="UP001054945">
    <property type="component" value="Unassembled WGS sequence"/>
</dbReference>
<proteinExistence type="predicted"/>
<name>A0AAV4MGG5_CAEEX</name>
<dbReference type="AlphaFoldDB" id="A0AAV4MGG5"/>
<organism evidence="1 2">
    <name type="scientific">Caerostris extrusa</name>
    <name type="common">Bark spider</name>
    <name type="synonym">Caerostris bankana</name>
    <dbReference type="NCBI Taxonomy" id="172846"/>
    <lineage>
        <taxon>Eukaryota</taxon>
        <taxon>Metazoa</taxon>
        <taxon>Ecdysozoa</taxon>
        <taxon>Arthropoda</taxon>
        <taxon>Chelicerata</taxon>
        <taxon>Arachnida</taxon>
        <taxon>Araneae</taxon>
        <taxon>Araneomorphae</taxon>
        <taxon>Entelegynae</taxon>
        <taxon>Araneoidea</taxon>
        <taxon>Araneidae</taxon>
        <taxon>Caerostris</taxon>
    </lineage>
</organism>
<gene>
    <name evidence="1" type="ORF">CEXT_191081</name>
</gene>
<sequence length="118" mass="13133">MTSLLVGACRPIRFIASIQPVGNIKTSHVTAEENEAEIQSWEELINSQPFAVTLFYLNGVSDDVIISGRPSTNPFHCLSIQPVGNIKTSHVTAEEKEAEIRSWEELINYQPLQCSFSI</sequence>
<evidence type="ECO:0000313" key="1">
    <source>
        <dbReference type="EMBL" id="GIX70935.1"/>
    </source>
</evidence>
<protein>
    <submittedName>
        <fullName evidence="1">Uncharacterized protein</fullName>
    </submittedName>
</protein>